<dbReference type="AlphaFoldDB" id="A0A380W828"/>
<evidence type="ECO:0000256" key="4">
    <source>
        <dbReference type="ARBA" id="ARBA00022519"/>
    </source>
</evidence>
<evidence type="ECO:0000256" key="3">
    <source>
        <dbReference type="ARBA" id="ARBA00022475"/>
    </source>
</evidence>
<sequence length="188" mass="20964">MDIFIRAVTFLSRVTGVIAALMIAAAVLIICDMVIERYIFNLTTIWQIDAVTYCIVAATFVGSPYVLMTRGHVNVDILPLHVGPKKRFWLALFTSLVAFGFCAVIFVLCTSYWYDAYSEGWFSNTVWRARLWIPYLSMPIGLGLLTLQYVAEILALITGRTPPFGIDPKADVEDVAREQAKEALEGAS</sequence>
<accession>A0A380W828</accession>
<evidence type="ECO:0000256" key="7">
    <source>
        <dbReference type="ARBA" id="ARBA00023136"/>
    </source>
</evidence>
<organism evidence="11 12">
    <name type="scientific">Afipia felis</name>
    <name type="common">Cat scratch disease bacillus</name>
    <dbReference type="NCBI Taxonomy" id="1035"/>
    <lineage>
        <taxon>Bacteria</taxon>
        <taxon>Pseudomonadati</taxon>
        <taxon>Pseudomonadota</taxon>
        <taxon>Alphaproteobacteria</taxon>
        <taxon>Hyphomicrobiales</taxon>
        <taxon>Nitrobacteraceae</taxon>
        <taxon>Afipia</taxon>
    </lineage>
</organism>
<comment type="subunit">
    <text evidence="9">The complex comprises the extracytoplasmic solute receptor protein and the two transmembrane proteins.</text>
</comment>
<evidence type="ECO:0000256" key="2">
    <source>
        <dbReference type="ARBA" id="ARBA00022448"/>
    </source>
</evidence>
<dbReference type="EMBL" id="UIGB01000001">
    <property type="protein sequence ID" value="SUU85110.1"/>
    <property type="molecule type" value="Genomic_DNA"/>
</dbReference>
<keyword evidence="6 9" id="KW-1133">Transmembrane helix</keyword>
<reference evidence="11 12" key="1">
    <citation type="submission" date="2018-06" db="EMBL/GenBank/DDBJ databases">
        <authorList>
            <consortium name="Pathogen Informatics"/>
            <person name="Doyle S."/>
        </authorList>
    </citation>
    <scope>NUCLEOTIDE SEQUENCE [LARGE SCALE GENOMIC DNA]</scope>
    <source>
        <strain evidence="11 12">NCTC12722</strain>
    </source>
</reference>
<name>A0A380W828_AFIFE</name>
<dbReference type="PANTHER" id="PTHR35011:SF10">
    <property type="entry name" value="TRAP TRANSPORTER SMALL PERMEASE PROTEIN"/>
    <property type="match status" value="1"/>
</dbReference>
<keyword evidence="3" id="KW-1003">Cell membrane</keyword>
<evidence type="ECO:0000256" key="5">
    <source>
        <dbReference type="ARBA" id="ARBA00022692"/>
    </source>
</evidence>
<dbReference type="GO" id="GO:0022857">
    <property type="term" value="F:transmembrane transporter activity"/>
    <property type="evidence" value="ECO:0007669"/>
    <property type="project" value="UniProtKB-UniRule"/>
</dbReference>
<feature type="transmembrane region" description="Helical" evidence="9">
    <location>
        <begin position="133"/>
        <end position="157"/>
    </location>
</feature>
<comment type="similarity">
    <text evidence="8 9">Belongs to the TRAP transporter small permease family.</text>
</comment>
<evidence type="ECO:0000256" key="6">
    <source>
        <dbReference type="ARBA" id="ARBA00022989"/>
    </source>
</evidence>
<dbReference type="Pfam" id="PF04290">
    <property type="entry name" value="DctQ"/>
    <property type="match status" value="1"/>
</dbReference>
<gene>
    <name evidence="11" type="ORF">NCTC12722_02318</name>
</gene>
<dbReference type="GO" id="GO:0005886">
    <property type="term" value="C:plasma membrane"/>
    <property type="evidence" value="ECO:0007669"/>
    <property type="project" value="UniProtKB-SubCell"/>
</dbReference>
<evidence type="ECO:0000256" key="1">
    <source>
        <dbReference type="ARBA" id="ARBA00004429"/>
    </source>
</evidence>
<evidence type="ECO:0000259" key="10">
    <source>
        <dbReference type="Pfam" id="PF04290"/>
    </source>
</evidence>
<comment type="function">
    <text evidence="9">Part of the tripartite ATP-independent periplasmic (TRAP) transport system.</text>
</comment>
<keyword evidence="4 9" id="KW-0997">Cell inner membrane</keyword>
<dbReference type="PANTHER" id="PTHR35011">
    <property type="entry name" value="2,3-DIKETO-L-GULONATE TRAP TRANSPORTER SMALL PERMEASE PROTEIN YIAM"/>
    <property type="match status" value="1"/>
</dbReference>
<feature type="domain" description="Tripartite ATP-independent periplasmic transporters DctQ component" evidence="10">
    <location>
        <begin position="27"/>
        <end position="158"/>
    </location>
</feature>
<keyword evidence="7 9" id="KW-0472">Membrane</keyword>
<evidence type="ECO:0000313" key="11">
    <source>
        <dbReference type="EMBL" id="SUU85110.1"/>
    </source>
</evidence>
<dbReference type="InterPro" id="IPR055348">
    <property type="entry name" value="DctQ"/>
</dbReference>
<feature type="transmembrane region" description="Helical" evidence="9">
    <location>
        <begin position="88"/>
        <end position="113"/>
    </location>
</feature>
<proteinExistence type="inferred from homology"/>
<keyword evidence="5 9" id="KW-0812">Transmembrane</keyword>
<evidence type="ECO:0000313" key="12">
    <source>
        <dbReference type="Proteomes" id="UP000254343"/>
    </source>
</evidence>
<evidence type="ECO:0000256" key="8">
    <source>
        <dbReference type="ARBA" id="ARBA00038436"/>
    </source>
</evidence>
<feature type="transmembrane region" description="Helical" evidence="9">
    <location>
        <begin position="50"/>
        <end position="67"/>
    </location>
</feature>
<feature type="transmembrane region" description="Helical" evidence="9">
    <location>
        <begin position="7"/>
        <end position="30"/>
    </location>
</feature>
<comment type="subcellular location">
    <subcellularLocation>
        <location evidence="1 9">Cell inner membrane</location>
        <topology evidence="1 9">Multi-pass membrane protein</topology>
    </subcellularLocation>
</comment>
<dbReference type="GO" id="GO:0015740">
    <property type="term" value="P:C4-dicarboxylate transport"/>
    <property type="evidence" value="ECO:0007669"/>
    <property type="project" value="TreeGrafter"/>
</dbReference>
<keyword evidence="2 9" id="KW-0813">Transport</keyword>
<protein>
    <recommendedName>
        <fullName evidence="9">TRAP transporter small permease protein</fullName>
    </recommendedName>
</protein>
<dbReference type="OrthoDB" id="7159137at2"/>
<dbReference type="RefSeq" id="WP_002715935.1">
    <property type="nucleotide sequence ID" value="NZ_UFSI01000001.1"/>
</dbReference>
<dbReference type="Proteomes" id="UP000254343">
    <property type="component" value="Unassembled WGS sequence"/>
</dbReference>
<evidence type="ECO:0000256" key="9">
    <source>
        <dbReference type="RuleBase" id="RU369079"/>
    </source>
</evidence>
<dbReference type="InterPro" id="IPR007387">
    <property type="entry name" value="TRAP_DctQ"/>
</dbReference>